<name>A0A2U3Q506_9BRAD</name>
<reference evidence="1 2" key="1">
    <citation type="submission" date="2018-03" db="EMBL/GenBank/DDBJ databases">
        <authorList>
            <person name="Gully D."/>
        </authorList>
    </citation>
    <scope>NUCLEOTIDE SEQUENCE [LARGE SCALE GENOMIC DNA]</scope>
    <source>
        <strain evidence="1">ORS3257</strain>
    </source>
</reference>
<dbReference type="EMBL" id="LS398110">
    <property type="protein sequence ID" value="SPP96482.1"/>
    <property type="molecule type" value="Genomic_DNA"/>
</dbReference>
<accession>A0A2U3Q506</accession>
<evidence type="ECO:0000313" key="2">
    <source>
        <dbReference type="Proteomes" id="UP000246085"/>
    </source>
</evidence>
<dbReference type="KEGG" id="bvz:BRAD3257_5540"/>
<protein>
    <submittedName>
        <fullName evidence="1">Uncharacterized protein</fullName>
    </submittedName>
</protein>
<sequence>MAEGSKDEIVMMTEATSVAGEAIASTPTGQEL</sequence>
<organism evidence="1 2">
    <name type="scientific">Bradyrhizobium vignae</name>
    <dbReference type="NCBI Taxonomy" id="1549949"/>
    <lineage>
        <taxon>Bacteria</taxon>
        <taxon>Pseudomonadati</taxon>
        <taxon>Pseudomonadota</taxon>
        <taxon>Alphaproteobacteria</taxon>
        <taxon>Hyphomicrobiales</taxon>
        <taxon>Nitrobacteraceae</taxon>
        <taxon>Bradyrhizobium</taxon>
    </lineage>
</organism>
<evidence type="ECO:0000313" key="1">
    <source>
        <dbReference type="EMBL" id="SPP96482.1"/>
    </source>
</evidence>
<dbReference type="AlphaFoldDB" id="A0A2U3Q506"/>
<proteinExistence type="predicted"/>
<gene>
    <name evidence="1" type="ORF">BRAD3257_5540</name>
</gene>
<dbReference type="Proteomes" id="UP000246085">
    <property type="component" value="Chromosome BRAD3257"/>
</dbReference>